<dbReference type="PROSITE" id="PS50977">
    <property type="entry name" value="HTH_TETR_2"/>
    <property type="match status" value="1"/>
</dbReference>
<organism evidence="6 7">
    <name type="scientific">Mycobacterium parmense</name>
    <dbReference type="NCBI Taxonomy" id="185642"/>
    <lineage>
        <taxon>Bacteria</taxon>
        <taxon>Bacillati</taxon>
        <taxon>Actinomycetota</taxon>
        <taxon>Actinomycetes</taxon>
        <taxon>Mycobacteriales</taxon>
        <taxon>Mycobacteriaceae</taxon>
        <taxon>Mycobacterium</taxon>
        <taxon>Mycobacterium simiae complex</taxon>
    </lineage>
</organism>
<evidence type="ECO:0000256" key="3">
    <source>
        <dbReference type="ARBA" id="ARBA00023163"/>
    </source>
</evidence>
<keyword evidence="7" id="KW-1185">Reference proteome</keyword>
<dbReference type="Pfam" id="PF21935">
    <property type="entry name" value="TetR_C_45"/>
    <property type="match status" value="1"/>
</dbReference>
<dbReference type="SUPFAM" id="SSF48498">
    <property type="entry name" value="Tetracyclin repressor-like, C-terminal domain"/>
    <property type="match status" value="1"/>
</dbReference>
<dbReference type="InterPro" id="IPR054126">
    <property type="entry name" value="CprB_TetR_C"/>
</dbReference>
<evidence type="ECO:0000259" key="5">
    <source>
        <dbReference type="PROSITE" id="PS50977"/>
    </source>
</evidence>
<keyword evidence="2 4" id="KW-0238">DNA-binding</keyword>
<dbReference type="InterPro" id="IPR050109">
    <property type="entry name" value="HTH-type_TetR-like_transc_reg"/>
</dbReference>
<reference evidence="6 7" key="1">
    <citation type="journal article" date="2019" name="Emerg. Microbes Infect.">
        <title>Comprehensive subspecies identification of 175 nontuberculous mycobacteria species based on 7547 genomic profiles.</title>
        <authorList>
            <person name="Matsumoto Y."/>
            <person name="Kinjo T."/>
            <person name="Motooka D."/>
            <person name="Nabeya D."/>
            <person name="Jung N."/>
            <person name="Uechi K."/>
            <person name="Horii T."/>
            <person name="Iida T."/>
            <person name="Fujita J."/>
            <person name="Nakamura S."/>
        </authorList>
    </citation>
    <scope>NUCLEOTIDE SEQUENCE [LARGE SCALE GENOMIC DNA]</scope>
    <source>
        <strain evidence="6 7">JCM 14742</strain>
    </source>
</reference>
<dbReference type="PANTHER" id="PTHR30055">
    <property type="entry name" value="HTH-TYPE TRANSCRIPTIONAL REGULATOR RUTR"/>
    <property type="match status" value="1"/>
</dbReference>
<keyword evidence="1" id="KW-0805">Transcription regulation</keyword>
<dbReference type="PRINTS" id="PR00455">
    <property type="entry name" value="HTHTETR"/>
</dbReference>
<feature type="domain" description="HTH tetR-type" evidence="5">
    <location>
        <begin position="33"/>
        <end position="93"/>
    </location>
</feature>
<protein>
    <submittedName>
        <fullName evidence="6">TetR family transcriptional regulator</fullName>
    </submittedName>
</protein>
<dbReference type="GO" id="GO:0000976">
    <property type="term" value="F:transcription cis-regulatory region binding"/>
    <property type="evidence" value="ECO:0007669"/>
    <property type="project" value="TreeGrafter"/>
</dbReference>
<dbReference type="Pfam" id="PF00440">
    <property type="entry name" value="TetR_N"/>
    <property type="match status" value="1"/>
</dbReference>
<gene>
    <name evidence="6" type="ORF">MPRM_54580</name>
</gene>
<evidence type="ECO:0000313" key="7">
    <source>
        <dbReference type="Proteomes" id="UP000467105"/>
    </source>
</evidence>
<accession>A0A7I7Z3J9</accession>
<dbReference type="EMBL" id="AP022614">
    <property type="protein sequence ID" value="BBZ48177.1"/>
    <property type="molecule type" value="Genomic_DNA"/>
</dbReference>
<dbReference type="PANTHER" id="PTHR30055:SF234">
    <property type="entry name" value="HTH-TYPE TRANSCRIPTIONAL REGULATOR BETI"/>
    <property type="match status" value="1"/>
</dbReference>
<dbReference type="AlphaFoldDB" id="A0A7I7Z3J9"/>
<evidence type="ECO:0000256" key="2">
    <source>
        <dbReference type="ARBA" id="ARBA00023125"/>
    </source>
</evidence>
<dbReference type="SUPFAM" id="SSF46689">
    <property type="entry name" value="Homeodomain-like"/>
    <property type="match status" value="1"/>
</dbReference>
<name>A0A7I7Z3J9_9MYCO</name>
<dbReference type="GO" id="GO:0003700">
    <property type="term" value="F:DNA-binding transcription factor activity"/>
    <property type="evidence" value="ECO:0007669"/>
    <property type="project" value="TreeGrafter"/>
</dbReference>
<dbReference type="InterPro" id="IPR036271">
    <property type="entry name" value="Tet_transcr_reg_TetR-rel_C_sf"/>
</dbReference>
<dbReference type="Proteomes" id="UP000467105">
    <property type="component" value="Chromosome"/>
</dbReference>
<evidence type="ECO:0000313" key="6">
    <source>
        <dbReference type="EMBL" id="BBZ48177.1"/>
    </source>
</evidence>
<dbReference type="Gene3D" id="1.10.357.10">
    <property type="entry name" value="Tetracycline Repressor, domain 2"/>
    <property type="match status" value="1"/>
</dbReference>
<evidence type="ECO:0000256" key="4">
    <source>
        <dbReference type="PROSITE-ProRule" id="PRU00335"/>
    </source>
</evidence>
<keyword evidence="3" id="KW-0804">Transcription</keyword>
<feature type="DNA-binding region" description="H-T-H motif" evidence="4">
    <location>
        <begin position="56"/>
        <end position="75"/>
    </location>
</feature>
<dbReference type="InterPro" id="IPR001647">
    <property type="entry name" value="HTH_TetR"/>
</dbReference>
<dbReference type="InterPro" id="IPR009057">
    <property type="entry name" value="Homeodomain-like_sf"/>
</dbReference>
<evidence type="ECO:0000256" key="1">
    <source>
        <dbReference type="ARBA" id="ARBA00023015"/>
    </source>
</evidence>
<proteinExistence type="predicted"/>
<sequence>MAELPWREAVPPLFGGRYETGRVMTEGSERRAGNTRHRLIAAASRQFAHRPYSMVSLDDILAEAELTKGAMYFHFPSKQALAMAIIDDVTEMSGAAVTELLARKMSGLETLIDLAYFLAVQDTQDEVARAGARLLETLDNTTAIADARWQSWVEFVITLVEKAVGEGDVSSYHEVEDIAKMLVSLWVGVRRISDLNQPERYLDNLESTWTLALTCFTNPDRIDYFTQFIKRRHALAVKKVSVDALALDLQTAAATPVHAKN</sequence>